<evidence type="ECO:0000256" key="2">
    <source>
        <dbReference type="SAM" id="Phobius"/>
    </source>
</evidence>
<feature type="region of interest" description="Disordered" evidence="1">
    <location>
        <begin position="2375"/>
        <end position="2394"/>
    </location>
</feature>
<organism evidence="3 4">
    <name type="scientific">Aphanomyces astaci</name>
    <name type="common">Crayfish plague agent</name>
    <dbReference type="NCBI Taxonomy" id="112090"/>
    <lineage>
        <taxon>Eukaryota</taxon>
        <taxon>Sar</taxon>
        <taxon>Stramenopiles</taxon>
        <taxon>Oomycota</taxon>
        <taxon>Saprolegniomycetes</taxon>
        <taxon>Saprolegniales</taxon>
        <taxon>Verrucalvaceae</taxon>
        <taxon>Aphanomyces</taxon>
    </lineage>
</organism>
<feature type="transmembrane region" description="Helical" evidence="2">
    <location>
        <begin position="1718"/>
        <end position="1741"/>
    </location>
</feature>
<evidence type="ECO:0000313" key="4">
    <source>
        <dbReference type="Proteomes" id="UP000266196"/>
    </source>
</evidence>
<feature type="transmembrane region" description="Helical" evidence="2">
    <location>
        <begin position="1994"/>
        <end position="2015"/>
    </location>
</feature>
<dbReference type="EMBL" id="QUTE01007260">
    <property type="protein sequence ID" value="RHZ29952.1"/>
    <property type="molecule type" value="Genomic_DNA"/>
</dbReference>
<keyword evidence="2" id="KW-0472">Membrane</keyword>
<dbReference type="VEuPathDB" id="FungiDB:H257_06330"/>
<feature type="transmembrane region" description="Helical" evidence="2">
    <location>
        <begin position="1580"/>
        <end position="1599"/>
    </location>
</feature>
<dbReference type="VEuPathDB" id="FungiDB:H257_15484"/>
<keyword evidence="2" id="KW-1133">Transmembrane helix</keyword>
<dbReference type="Proteomes" id="UP000266196">
    <property type="component" value="Unassembled WGS sequence"/>
</dbReference>
<feature type="transmembrane region" description="Helical" evidence="2">
    <location>
        <begin position="2027"/>
        <end position="2049"/>
    </location>
</feature>
<feature type="transmembrane region" description="Helical" evidence="2">
    <location>
        <begin position="1642"/>
        <end position="1662"/>
    </location>
</feature>
<feature type="transmembrane region" description="Helical" evidence="2">
    <location>
        <begin position="1916"/>
        <end position="1938"/>
    </location>
</feature>
<gene>
    <name evidence="3" type="ORF">DYB31_000040</name>
</gene>
<accession>A0A397FMN3</accession>
<dbReference type="PANTHER" id="PTHR46104">
    <property type="entry name" value="GENE 9195-RELATED-RELATED"/>
    <property type="match status" value="1"/>
</dbReference>
<dbReference type="InterPro" id="IPR009030">
    <property type="entry name" value="Growth_fac_rcpt_cys_sf"/>
</dbReference>
<dbReference type="Gene3D" id="2.10.50.10">
    <property type="entry name" value="Tumor Necrosis Factor Receptor, subunit A, domain 2"/>
    <property type="match status" value="3"/>
</dbReference>
<feature type="transmembrane region" description="Helical" evidence="2">
    <location>
        <begin position="1529"/>
        <end position="1551"/>
    </location>
</feature>
<proteinExistence type="predicted"/>
<keyword evidence="2" id="KW-0812">Transmembrane</keyword>
<feature type="transmembrane region" description="Helical" evidence="2">
    <location>
        <begin position="1794"/>
        <end position="1815"/>
    </location>
</feature>
<name>A0A397FMN3_APHAT</name>
<protein>
    <recommendedName>
        <fullName evidence="5">Tyrosine-protein kinase ephrin type A/B receptor-like domain-containing protein</fullName>
    </recommendedName>
</protein>
<feature type="transmembrane region" description="Helical" evidence="2">
    <location>
        <begin position="1761"/>
        <end position="1782"/>
    </location>
</feature>
<feature type="transmembrane region" description="Helical" evidence="2">
    <location>
        <begin position="1883"/>
        <end position="1900"/>
    </location>
</feature>
<dbReference type="SMART" id="SM01411">
    <property type="entry name" value="Ephrin_rec_like"/>
    <property type="match status" value="7"/>
</dbReference>
<feature type="compositionally biased region" description="Basic residues" evidence="1">
    <location>
        <begin position="2375"/>
        <end position="2385"/>
    </location>
</feature>
<reference evidence="3 4" key="1">
    <citation type="submission" date="2018-08" db="EMBL/GenBank/DDBJ databases">
        <title>Aphanomyces genome sequencing and annotation.</title>
        <authorList>
            <person name="Minardi D."/>
            <person name="Oidtmann B."/>
            <person name="Van Der Giezen M."/>
            <person name="Studholme D.J."/>
        </authorList>
    </citation>
    <scope>NUCLEOTIDE SEQUENCE [LARGE SCALE GENOMIC DNA]</scope>
    <source>
        <strain evidence="3 4">197901</strain>
    </source>
</reference>
<evidence type="ECO:0000313" key="3">
    <source>
        <dbReference type="EMBL" id="RHZ29952.1"/>
    </source>
</evidence>
<evidence type="ECO:0008006" key="5">
    <source>
        <dbReference type="Google" id="ProtNLM"/>
    </source>
</evidence>
<sequence length="2672" mass="299590">MTLERLQTILKESIKQLHAEELADTDRTFAEAVADNLSDLSELVLKGQADRVWTQVQKKHLSANVALHVMAKSHPTQLESVIQLHTWQRWFGASTGRKVQSFSDTYRVFVTSWLVLCPMQTTHLKASLPSTWTTGHLPTDDILPTFASPQLLFVEVANNGIDFSSNRVMLEYLGQCPTGYYCPPVSQGSRLACPRGSYCPGQGNANYTLCPRGTYQPLLSQSECLRCPIGYHCPHIGLHVPRICPAGFVCDVTGIETADQPCPVGHFCLEGTATTATTCGHRLASRKLGVTYSHAERGSTVRKGRDGVASQPILGARQTACWDNSTQDFGLQLSSSPSRFWLELQQMPLSSSTLDFEPIRGRYCMDDACLAVSPSLDVMDNTIMDYHGLFSLRRPVPCPRGMYCHAGTAGNSSVLKNFTSPQPCFESMYCPEGSDSPSGQGDCPGGFYCPFGIKIPCPAGTYCPTPGSYDPLGCPPGTFNAMVGQTQCTPCPEGYICPGFNRIQPVLCPPGYVCSKPELATPNLRCPPGYYCYAGRLTSDPFRNDTTLRPYPCKPGTFCLGGVISDLVVTGNYDYAQNCTAGFYCELASFSPKGIGMCPPGFYCPAGTAVPIPTPKGSFAARNGTVQAALCSPSFYAPTIETIECYPCPPGTTCPDDGTAVATICPPGTYRSTFEADGITCVPCPQGTWSKNWGLREVGECILCPPGTVCATDGMTNPCSQSDLPLPYVPTNLNESVPECLARGSQFYFGVLLEPWIDDLGVGPHFLPHISGQCYYNPQPMGSPLYLRFTEYFGPLFDIATGAPHQGYGDVSQLPVPGYFERGSQFVDLMHSTLYDLKQNCTRGFFFKDKWFPGTCEADVICYSDKTSQALICPEGYICNEATTDALALATPCAPGYVCGFGTTPDAYLESPMGQFNMLCPRSFFCPEATGIGLMKRHACPANYFCPTGTVDPYMGAIANDAERRQIPPADADPFRHVDHVAYLREGDVREFSLHDKRCLDGVDPELLNTFTTNEWGGVVNAALESQLLCARDNKWRHVFNAIQRRECDCVHQVQVTLDLFALWQCNNTCTSVFAQASWQVAQSSTNGLRFAKYSTTVYSTFASLAADITRDMKPFLAPHSISKGQIYTAQAPDELFDLYTGVQNILQYKERLLDWVNFNPSTNDILRLDMCECQRMFKCPNGTVSPVGSDAHRSVFIDRVSDILVGDPSFAGRHGLTRLSHAQAMLGATISNDSQLLWNDFLGLDLVPDGVGDVAFSDAWWLKAQPNGLTYLAMPYLPFFSACAGYDSHMSIAKLLESHPDCDFVEYNATHEVDELIWRKMTVPLADECSLFNLNGIDLQCVFEENLAGGSDKPRWYEVDSGTPLFHLTKYPIPVHNFIGNDSVASPIYWGQTSTFDNLIGTTDLITVSVGPDSNGYPLVVPQTVTLTIHYYQILKGYKIFVNAQIDFDDQCVISNVDADVLNAAANGTLLSVKYMASYLVGSCIDIYPCEKNVVTGEILSKGYTLSVMFSALPWMDLLNQFQFSFQVYVMLFSIIGAGSVVQGYFIYLINRLFTKMRHPPPFRLVQFIKATAPQPTMGMVYVTLPTAACSMLLYTWWNVFKSSHPVVNPNLFSFEHISGDWLYISALDVAHIKLFKAGRLGTSVVALGVYMLLLGAKLMLPDHMDPQKEDNIMNQNALQMEPTDPFALRDIPSAGNDKEEDEDGYWNPLLWKRMNLLLVTAITVLTQLFIWEFSYSSLFTTNCYQFLVVYKILEHLYDSFFEAFLGDAFLTQPVAVVVAVTEGLITMAAPDFFGFVMSFIIMQSIMIIERLFFNPFLAYCTAMMPKWKRQLHRMFRKKRRRTRDQKAAEEAEWRKICQDIEEKATGIEAIIDAYNNYAGETASLFLNPLVMAFIYVFARETQIPALYSILETDLSYYILFSMVTLPFATVLDVVLWNTQELIHGWKAFEYATYQRHRFSIRKERWQMNMKVKDKSLEEEFQTVDVLCFSSQYYFLTFLYASGVLFVMFGASIWIRKQYNPLGDRLFVVIVVMVFAMGVAVTNVSLYIGNKLRIWVPRALRGTIDDDIAAKLALGAGRQEDLELERMEMQALNSERFRHRFLEKNRPWILQHMVELFTPRTLQLPGPLNDGKPAVEYVRDIYNELMNMGEGRRLKGDRSDISSDDEDELFKQRRNWSNVPVEGTTKDLALFWLAKARKRRLFGKFIGGILLGKKEDTCKVCQKQEAGGYVMSVDIATPDGLEQDKLGLDRLIRGFEGQYGDTEADADLWKAYFRQHATFITLCNVCTSALEQKRLARLVQPVGKQTKTRADDLSSDEEDGGQDMVFEAMVVSRTSVEGRAMSKWLQAARKRLGGVFPRENARVEMEAYAERMRAKKARKTKKKRPDSDDDDPSVHWKVNLTEASRALLLRWVWQAREDQYKVFREKGMKLRATVAAVAAKMHEVDDWFFSKEMRVEGVTLKSTAETLTEDQLALEDDIDVKKRAMVQELDVYVNEKRAAMTKESDLFNNMVESERAALKTKVTARETELLEEKKRKEVEFLEIQKQAKADNGGRVPPMLLQEHRAYLVKMDDDRRKERDDAEVLAGEKENQKQDAFNRKLALSEAGIINRQALTAHRLLALRKDMMNTLRMQEKSWQNKASGWLEKATRKVAVKEQEDAENALAMKKRKKV</sequence>
<evidence type="ECO:0000256" key="1">
    <source>
        <dbReference type="SAM" id="MobiDB-lite"/>
    </source>
</evidence>
<comment type="caution">
    <text evidence="3">The sequence shown here is derived from an EMBL/GenBank/DDBJ whole genome shotgun (WGS) entry which is preliminary data.</text>
</comment>
<dbReference type="SUPFAM" id="SSF57184">
    <property type="entry name" value="Growth factor receptor domain"/>
    <property type="match status" value="2"/>
</dbReference>
<dbReference type="PANTHER" id="PTHR46104:SF1">
    <property type="entry name" value="GENE 9195-RELATED"/>
    <property type="match status" value="1"/>
</dbReference>